<dbReference type="WBParaSite" id="ASIM_0000720901-mRNA-1">
    <property type="protein sequence ID" value="ASIM_0000720901-mRNA-1"/>
    <property type="gene ID" value="ASIM_0000720901"/>
</dbReference>
<keyword evidence="2" id="KW-1185">Reference proteome</keyword>
<proteinExistence type="predicted"/>
<accession>A0A0M3JHU4</accession>
<evidence type="ECO:0000313" key="1">
    <source>
        <dbReference type="EMBL" id="VDK28239.1"/>
    </source>
</evidence>
<dbReference type="AlphaFoldDB" id="A0A0M3JHU4"/>
<protein>
    <submittedName>
        <fullName evidence="3">Secreted protein</fullName>
    </submittedName>
</protein>
<sequence>MDGRRNPVPVLVVLAIVQIEKPSTDCLFDGRQWNTETGKKRTTQEITSMNGPKLGLTNVLLLTPTVAFAFRVSLKDSERKAR</sequence>
<organism evidence="3">
    <name type="scientific">Anisakis simplex</name>
    <name type="common">Herring worm</name>
    <dbReference type="NCBI Taxonomy" id="6269"/>
    <lineage>
        <taxon>Eukaryota</taxon>
        <taxon>Metazoa</taxon>
        <taxon>Ecdysozoa</taxon>
        <taxon>Nematoda</taxon>
        <taxon>Chromadorea</taxon>
        <taxon>Rhabditida</taxon>
        <taxon>Spirurina</taxon>
        <taxon>Ascaridomorpha</taxon>
        <taxon>Ascaridoidea</taxon>
        <taxon>Anisakidae</taxon>
        <taxon>Anisakis</taxon>
        <taxon>Anisakis simplex complex</taxon>
    </lineage>
</organism>
<name>A0A0M3JHU4_ANISI</name>
<evidence type="ECO:0000313" key="3">
    <source>
        <dbReference type="WBParaSite" id="ASIM_0000720901-mRNA-1"/>
    </source>
</evidence>
<gene>
    <name evidence="1" type="ORF">ASIM_LOCUS6980</name>
</gene>
<dbReference type="Proteomes" id="UP000267096">
    <property type="component" value="Unassembled WGS sequence"/>
</dbReference>
<reference evidence="1 2" key="2">
    <citation type="submission" date="2018-11" db="EMBL/GenBank/DDBJ databases">
        <authorList>
            <consortium name="Pathogen Informatics"/>
        </authorList>
    </citation>
    <scope>NUCLEOTIDE SEQUENCE [LARGE SCALE GENOMIC DNA]</scope>
</reference>
<reference evidence="3" key="1">
    <citation type="submission" date="2017-02" db="UniProtKB">
        <authorList>
            <consortium name="WormBaseParasite"/>
        </authorList>
    </citation>
    <scope>IDENTIFICATION</scope>
</reference>
<evidence type="ECO:0000313" key="2">
    <source>
        <dbReference type="Proteomes" id="UP000267096"/>
    </source>
</evidence>
<dbReference type="EMBL" id="UYRR01016090">
    <property type="protein sequence ID" value="VDK28239.1"/>
    <property type="molecule type" value="Genomic_DNA"/>
</dbReference>